<dbReference type="AlphaFoldDB" id="A0AAN7TXU3"/>
<evidence type="ECO:0000313" key="2">
    <source>
        <dbReference type="EMBL" id="KAK5118368.1"/>
    </source>
</evidence>
<protein>
    <submittedName>
        <fullName evidence="2">Uncharacterized protein</fullName>
    </submittedName>
</protein>
<gene>
    <name evidence="2" type="ORF">LTR62_002882</name>
</gene>
<name>A0AAN7TXU3_9PEZI</name>
<feature type="compositionally biased region" description="Basic and acidic residues" evidence="1">
    <location>
        <begin position="256"/>
        <end position="286"/>
    </location>
</feature>
<feature type="compositionally biased region" description="Low complexity" evidence="1">
    <location>
        <begin position="300"/>
        <end position="314"/>
    </location>
</feature>
<reference evidence="2" key="1">
    <citation type="submission" date="2023-08" db="EMBL/GenBank/DDBJ databases">
        <title>Black Yeasts Isolated from many extreme environments.</title>
        <authorList>
            <person name="Coleine C."/>
            <person name="Stajich J.E."/>
            <person name="Selbmann L."/>
        </authorList>
    </citation>
    <scope>NUCLEOTIDE SEQUENCE</scope>
    <source>
        <strain evidence="2">CCFEE 5401</strain>
    </source>
</reference>
<feature type="region of interest" description="Disordered" evidence="1">
    <location>
        <begin position="248"/>
        <end position="341"/>
    </location>
</feature>
<organism evidence="2 3">
    <name type="scientific">Meristemomyces frigidus</name>
    <dbReference type="NCBI Taxonomy" id="1508187"/>
    <lineage>
        <taxon>Eukaryota</taxon>
        <taxon>Fungi</taxon>
        <taxon>Dikarya</taxon>
        <taxon>Ascomycota</taxon>
        <taxon>Pezizomycotina</taxon>
        <taxon>Dothideomycetes</taxon>
        <taxon>Dothideomycetidae</taxon>
        <taxon>Mycosphaerellales</taxon>
        <taxon>Teratosphaeriaceae</taxon>
        <taxon>Meristemomyces</taxon>
    </lineage>
</organism>
<accession>A0AAN7TXU3</accession>
<proteinExistence type="predicted"/>
<evidence type="ECO:0000313" key="3">
    <source>
        <dbReference type="Proteomes" id="UP001310890"/>
    </source>
</evidence>
<feature type="compositionally biased region" description="Basic and acidic residues" evidence="1">
    <location>
        <begin position="332"/>
        <end position="341"/>
    </location>
</feature>
<sequence length="341" mass="37285">MGNPNSRGAEQKKPRPSTSISAPKATSAARAPVAMIDVYMGDSFVASVRRKTLTRFSAEAKLCLTNHVAATGTGSQQINRQAIARVVTPSQGNQQLHLTINRVAVLPDVNAVKACLDWMILNQTTHNLVDLIPFLPPSTENISTEVLVNIYAAAWSLDFCPTRITSPLRAKIMDRLTTTKPTLAVLHHVNAHIPASDSVHVRAVTAYLEWCEGCEHGVLTHEEGAAICDYVRSNEELRCEFEGVQISRSRRHRKQRPAERRVAAGKKVQERWENVAKAKQDSESDKSTSATTQDSDPFITATASQTSQSEATSSIGDKSARWDMKQGNLKGVDGRHVPGAE</sequence>
<comment type="caution">
    <text evidence="2">The sequence shown here is derived from an EMBL/GenBank/DDBJ whole genome shotgun (WGS) entry which is preliminary data.</text>
</comment>
<dbReference type="EMBL" id="JAVRRL010000002">
    <property type="protein sequence ID" value="KAK5118368.1"/>
    <property type="molecule type" value="Genomic_DNA"/>
</dbReference>
<evidence type="ECO:0000256" key="1">
    <source>
        <dbReference type="SAM" id="MobiDB-lite"/>
    </source>
</evidence>
<feature type="region of interest" description="Disordered" evidence="1">
    <location>
        <begin position="1"/>
        <end position="26"/>
    </location>
</feature>
<dbReference type="Proteomes" id="UP001310890">
    <property type="component" value="Unassembled WGS sequence"/>
</dbReference>